<dbReference type="Proteomes" id="UP000517187">
    <property type="component" value="Unassembled WGS sequence"/>
</dbReference>
<comment type="caution">
    <text evidence="1">The sequence shown here is derived from an EMBL/GenBank/DDBJ whole genome shotgun (WGS) entry which is preliminary data.</text>
</comment>
<evidence type="ECO:0000313" key="1">
    <source>
        <dbReference type="EMBL" id="MBB6224572.1"/>
    </source>
</evidence>
<organism evidence="1 2">
    <name type="scientific">Rhizobium leguminosarum</name>
    <dbReference type="NCBI Taxonomy" id="384"/>
    <lineage>
        <taxon>Bacteria</taxon>
        <taxon>Pseudomonadati</taxon>
        <taxon>Pseudomonadota</taxon>
        <taxon>Alphaproteobacteria</taxon>
        <taxon>Hyphomicrobiales</taxon>
        <taxon>Rhizobiaceae</taxon>
        <taxon>Rhizobium/Agrobacterium group</taxon>
        <taxon>Rhizobium</taxon>
    </lineage>
</organism>
<dbReference type="EMBL" id="JACIIJ010000016">
    <property type="protein sequence ID" value="MBB6224572.1"/>
    <property type="molecule type" value="Genomic_DNA"/>
</dbReference>
<dbReference type="InterPro" id="IPR014974">
    <property type="entry name" value="DUF1833"/>
</dbReference>
<evidence type="ECO:0008006" key="3">
    <source>
        <dbReference type="Google" id="ProtNLM"/>
    </source>
</evidence>
<accession>A0A7W9ZZL0</accession>
<dbReference type="RefSeq" id="WP_184696986.1">
    <property type="nucleotide sequence ID" value="NZ_JACIIJ010000016.1"/>
</dbReference>
<dbReference type="AlphaFoldDB" id="A0A7W9ZZL0"/>
<evidence type="ECO:0000313" key="2">
    <source>
        <dbReference type="Proteomes" id="UP000517187"/>
    </source>
</evidence>
<protein>
    <recommendedName>
        <fullName evidence="3">DUF1833 domain-containing protein</fullName>
    </recommendedName>
</protein>
<gene>
    <name evidence="1" type="ORF">GGE66_005587</name>
</gene>
<name>A0A7W9ZZL0_RHILE</name>
<proteinExistence type="predicted"/>
<sequence>MSRILSPGFLAGIFSQETDEVPICLLTVTHESLDEPIYISSDPTTRLSDDPLIYGTDSRGEQYIFLPFEFTLPDDRSDAPPRVQLTMDNVDRTLVSLLRTFTTPPAIKLEIILASDPDTVEITMPVLQMSDATIDDHAIAVTLVADSLVNEPHPAGQFTPGSFPGLF</sequence>
<reference evidence="1 2" key="1">
    <citation type="submission" date="2020-08" db="EMBL/GenBank/DDBJ databases">
        <title>Genomic Encyclopedia of Type Strains, Phase IV (KMG-V): Genome sequencing to study the core and pangenomes of soil and plant-associated prokaryotes.</title>
        <authorList>
            <person name="Whitman W."/>
        </authorList>
    </citation>
    <scope>NUCLEOTIDE SEQUENCE [LARGE SCALE GENOMIC DNA]</scope>
    <source>
        <strain evidence="1 2">SEMIA 4011</strain>
    </source>
</reference>
<dbReference type="Pfam" id="PF08875">
    <property type="entry name" value="DUF1833"/>
    <property type="match status" value="1"/>
</dbReference>